<dbReference type="EMBL" id="ML977161">
    <property type="protein sequence ID" value="KAF1985588.1"/>
    <property type="molecule type" value="Genomic_DNA"/>
</dbReference>
<accession>A0A6G1GXY0</accession>
<dbReference type="AlphaFoldDB" id="A0A6G1GXY0"/>
<feature type="region of interest" description="Disordered" evidence="1">
    <location>
        <begin position="350"/>
        <end position="399"/>
    </location>
</feature>
<name>A0A6G1GXY0_9PEZI</name>
<evidence type="ECO:0000256" key="1">
    <source>
        <dbReference type="SAM" id="MobiDB-lite"/>
    </source>
</evidence>
<protein>
    <submittedName>
        <fullName evidence="2">Uncharacterized protein</fullName>
    </submittedName>
</protein>
<dbReference type="OrthoDB" id="5327538at2759"/>
<proteinExistence type="predicted"/>
<dbReference type="Proteomes" id="UP000800041">
    <property type="component" value="Unassembled WGS sequence"/>
</dbReference>
<evidence type="ECO:0000313" key="2">
    <source>
        <dbReference type="EMBL" id="KAF1985588.1"/>
    </source>
</evidence>
<gene>
    <name evidence="2" type="ORF">K402DRAFT_394569</name>
</gene>
<sequence length="587" mass="66394">MTNYSRPSLRREGTGESANSTSSAGSGASHPSRELLFGEIPSSPSIASGPTSFHSNSNSSVCHLVLSTSPAFIRFWSSDESRSAFLSQVGPEDIPHFRLVCHDFASRAAPFCFKDVDITFKTTTFGKPARMAALERIGHHVKSLTFNIPHTQETFLPPLIDPCTGEERRFVYQPQVHTPTTLAGKVRQPKYGSWEMTELLISQYPPLFHSATNVSAFVRGFSSLPNISHLKISCPDQESSHRFRRSIVDYVLVSLRIALERAQLPYLSSLSLSPIHPSALFYLNPLLGFGATPSSSRRWAQIHRLDIEMESFAFDRSTRHEHLRILRNYLRHFSPHITCFSFRWRGEKGPSPFSTSPEMETQSSSRPTSRERCDSLQGSPTRKSVLRSRLSQSPLPPPKRKAKPLFFPYLSSLNLSNAVMDACEISSFIQTHRRSLTDFNFEDVLLRTGDWDEALEPLTTISGGDAWKRKMEGEVMDVPLMFSDVESESSNSVETPTATEADRVAKEIEDLLLPSLPRPMERISFDAPPEQLRNLRDEEEKVLFGRLFSSSKGRRVKRKKEKKDKEHLWGCEEGMRRFLRGAVLAWR</sequence>
<feature type="compositionally biased region" description="Low complexity" evidence="1">
    <location>
        <begin position="15"/>
        <end position="29"/>
    </location>
</feature>
<organism evidence="2 3">
    <name type="scientific">Aulographum hederae CBS 113979</name>
    <dbReference type="NCBI Taxonomy" id="1176131"/>
    <lineage>
        <taxon>Eukaryota</taxon>
        <taxon>Fungi</taxon>
        <taxon>Dikarya</taxon>
        <taxon>Ascomycota</taxon>
        <taxon>Pezizomycotina</taxon>
        <taxon>Dothideomycetes</taxon>
        <taxon>Pleosporomycetidae</taxon>
        <taxon>Aulographales</taxon>
        <taxon>Aulographaceae</taxon>
    </lineage>
</organism>
<reference evidence="2" key="1">
    <citation type="journal article" date="2020" name="Stud. Mycol.">
        <title>101 Dothideomycetes genomes: a test case for predicting lifestyles and emergence of pathogens.</title>
        <authorList>
            <person name="Haridas S."/>
            <person name="Albert R."/>
            <person name="Binder M."/>
            <person name="Bloem J."/>
            <person name="Labutti K."/>
            <person name="Salamov A."/>
            <person name="Andreopoulos B."/>
            <person name="Baker S."/>
            <person name="Barry K."/>
            <person name="Bills G."/>
            <person name="Bluhm B."/>
            <person name="Cannon C."/>
            <person name="Castanera R."/>
            <person name="Culley D."/>
            <person name="Daum C."/>
            <person name="Ezra D."/>
            <person name="Gonzalez J."/>
            <person name="Henrissat B."/>
            <person name="Kuo A."/>
            <person name="Liang C."/>
            <person name="Lipzen A."/>
            <person name="Lutzoni F."/>
            <person name="Magnuson J."/>
            <person name="Mondo S."/>
            <person name="Nolan M."/>
            <person name="Ohm R."/>
            <person name="Pangilinan J."/>
            <person name="Park H.-J."/>
            <person name="Ramirez L."/>
            <person name="Alfaro M."/>
            <person name="Sun H."/>
            <person name="Tritt A."/>
            <person name="Yoshinaga Y."/>
            <person name="Zwiers L.-H."/>
            <person name="Turgeon B."/>
            <person name="Goodwin S."/>
            <person name="Spatafora J."/>
            <person name="Crous P."/>
            <person name="Grigoriev I."/>
        </authorList>
    </citation>
    <scope>NUCLEOTIDE SEQUENCE</scope>
    <source>
        <strain evidence="2">CBS 113979</strain>
    </source>
</reference>
<feature type="region of interest" description="Disordered" evidence="1">
    <location>
        <begin position="1"/>
        <end position="34"/>
    </location>
</feature>
<feature type="compositionally biased region" description="Polar residues" evidence="1">
    <location>
        <begin position="352"/>
        <end position="367"/>
    </location>
</feature>
<evidence type="ECO:0000313" key="3">
    <source>
        <dbReference type="Proteomes" id="UP000800041"/>
    </source>
</evidence>
<keyword evidence="3" id="KW-1185">Reference proteome</keyword>